<sequence>MNPLDTLIREHVVPVMKAAGFAKKGRSFRLTAPHGDTAVVLVDADAVDPEKYVFDVSAWMVPLPYWEFLHREFTKTSVPNASGALATFPVVPPRGVAHQPDDDGHFRNRWAFAEPDTRDVCGRELARVLTEDAIPRMVRLLDRRTLLEETRTNPNDGLVRLKDEVISRIVLRVDDDPVGDLTALIDKAEADGLFPPFAAWARERLACRAAKES</sequence>
<name>A0ABS9YL59_9ACTN</name>
<keyword evidence="2" id="KW-1185">Reference proteome</keyword>
<organism evidence="1 2">
    <name type="scientific">Streptomyces cylindrosporus</name>
    <dbReference type="NCBI Taxonomy" id="2927583"/>
    <lineage>
        <taxon>Bacteria</taxon>
        <taxon>Bacillati</taxon>
        <taxon>Actinomycetota</taxon>
        <taxon>Actinomycetes</taxon>
        <taxon>Kitasatosporales</taxon>
        <taxon>Streptomycetaceae</taxon>
        <taxon>Streptomyces</taxon>
    </lineage>
</organism>
<protein>
    <recommendedName>
        <fullName evidence="3">DUF4304 domain-containing protein</fullName>
    </recommendedName>
</protein>
<reference evidence="1" key="1">
    <citation type="submission" date="2022-03" db="EMBL/GenBank/DDBJ databases">
        <title>Streptomyces 7R015 and 7R016 isolated from Barleria lupulina in Thailand.</title>
        <authorList>
            <person name="Kanchanasin P."/>
            <person name="Phongsopitanun W."/>
            <person name="Tanasupawat S."/>
        </authorList>
    </citation>
    <scope>NUCLEOTIDE SEQUENCE</scope>
    <source>
        <strain evidence="1">7R015</strain>
    </source>
</reference>
<evidence type="ECO:0000313" key="1">
    <source>
        <dbReference type="EMBL" id="MCI3276571.1"/>
    </source>
</evidence>
<dbReference type="Proteomes" id="UP001165269">
    <property type="component" value="Unassembled WGS sequence"/>
</dbReference>
<dbReference type="RefSeq" id="WP_242773275.1">
    <property type="nucleotide sequence ID" value="NZ_JALDAY010000012.1"/>
</dbReference>
<comment type="caution">
    <text evidence="1">The sequence shown here is derived from an EMBL/GenBank/DDBJ whole genome shotgun (WGS) entry which is preliminary data.</text>
</comment>
<dbReference type="EMBL" id="JALDAY010000012">
    <property type="protein sequence ID" value="MCI3276571.1"/>
    <property type="molecule type" value="Genomic_DNA"/>
</dbReference>
<gene>
    <name evidence="1" type="ORF">MQP27_36410</name>
</gene>
<accession>A0ABS9YL59</accession>
<evidence type="ECO:0000313" key="2">
    <source>
        <dbReference type="Proteomes" id="UP001165269"/>
    </source>
</evidence>
<proteinExistence type="predicted"/>
<evidence type="ECO:0008006" key="3">
    <source>
        <dbReference type="Google" id="ProtNLM"/>
    </source>
</evidence>